<gene>
    <name evidence="1" type="ORF">Fuma_04313</name>
</gene>
<dbReference type="Proteomes" id="UP000187735">
    <property type="component" value="Chromosome"/>
</dbReference>
<keyword evidence="2" id="KW-1185">Reference proteome</keyword>
<dbReference type="OrthoDB" id="275535at2"/>
<protein>
    <submittedName>
        <fullName evidence="1">Uncharacterized protein</fullName>
    </submittedName>
</protein>
<evidence type="ECO:0000313" key="1">
    <source>
        <dbReference type="EMBL" id="APZ94674.1"/>
    </source>
</evidence>
<sequence length="114" mass="12883">MNRLKLRIFEPPAEVREPEEQMEARDILPFASRSRTTIISGRMTAPADRARVIRDNAVCPECAKFDIEPIELQDAVISPKSRLPIPGTATIVGFHCNDCATEWPVYELTTRRTS</sequence>
<name>A0A1P8WKT1_9PLAN</name>
<organism evidence="1 2">
    <name type="scientific">Fuerstiella marisgermanici</name>
    <dbReference type="NCBI Taxonomy" id="1891926"/>
    <lineage>
        <taxon>Bacteria</taxon>
        <taxon>Pseudomonadati</taxon>
        <taxon>Planctomycetota</taxon>
        <taxon>Planctomycetia</taxon>
        <taxon>Planctomycetales</taxon>
        <taxon>Planctomycetaceae</taxon>
        <taxon>Fuerstiella</taxon>
    </lineage>
</organism>
<dbReference type="AlphaFoldDB" id="A0A1P8WKT1"/>
<dbReference type="RefSeq" id="WP_077025946.1">
    <property type="nucleotide sequence ID" value="NZ_CP017641.1"/>
</dbReference>
<proteinExistence type="predicted"/>
<reference evidence="1 2" key="1">
    <citation type="journal article" date="2016" name="Front. Microbiol.">
        <title>Fuerstia marisgermanicae gen. nov., sp. nov., an Unusual Member of the Phylum Planctomycetes from the German Wadden Sea.</title>
        <authorList>
            <person name="Kohn T."/>
            <person name="Heuer A."/>
            <person name="Jogler M."/>
            <person name="Vollmers J."/>
            <person name="Boedeker C."/>
            <person name="Bunk B."/>
            <person name="Rast P."/>
            <person name="Borchert D."/>
            <person name="Glockner I."/>
            <person name="Freese H.M."/>
            <person name="Klenk H.P."/>
            <person name="Overmann J."/>
            <person name="Kaster A.K."/>
            <person name="Rohde M."/>
            <person name="Wiegand S."/>
            <person name="Jogler C."/>
        </authorList>
    </citation>
    <scope>NUCLEOTIDE SEQUENCE [LARGE SCALE GENOMIC DNA]</scope>
    <source>
        <strain evidence="1 2">NH11</strain>
    </source>
</reference>
<evidence type="ECO:0000313" key="2">
    <source>
        <dbReference type="Proteomes" id="UP000187735"/>
    </source>
</evidence>
<dbReference type="EMBL" id="CP017641">
    <property type="protein sequence ID" value="APZ94674.1"/>
    <property type="molecule type" value="Genomic_DNA"/>
</dbReference>
<dbReference type="KEGG" id="fmr:Fuma_04313"/>
<accession>A0A1P8WKT1</accession>